<dbReference type="FunFam" id="3.40.50.300:FF:000032">
    <property type="entry name" value="Export ABC transporter ATP-binding protein"/>
    <property type="match status" value="1"/>
</dbReference>
<dbReference type="InterPro" id="IPR017911">
    <property type="entry name" value="MacB-like_ATP-bd"/>
</dbReference>
<dbReference type="PANTHER" id="PTHR24220:SF86">
    <property type="entry name" value="ABC TRANSPORTER ABCH.1"/>
    <property type="match status" value="1"/>
</dbReference>
<dbReference type="PROSITE" id="PS50893">
    <property type="entry name" value="ABC_TRANSPORTER_2"/>
    <property type="match status" value="1"/>
</dbReference>
<name>A0A2S9XCN9_9BACT</name>
<evidence type="ECO:0000256" key="4">
    <source>
        <dbReference type="ARBA" id="ARBA00038388"/>
    </source>
</evidence>
<dbReference type="OrthoDB" id="9809450at2"/>
<dbReference type="InterPro" id="IPR003593">
    <property type="entry name" value="AAA+_ATPase"/>
</dbReference>
<evidence type="ECO:0000313" key="7">
    <source>
        <dbReference type="Proteomes" id="UP000237968"/>
    </source>
</evidence>
<comment type="similarity">
    <text evidence="4">Belongs to the ABC transporter superfamily. Macrolide exporter (TC 3.A.1.122) family.</text>
</comment>
<dbReference type="GO" id="GO:0022857">
    <property type="term" value="F:transmembrane transporter activity"/>
    <property type="evidence" value="ECO:0007669"/>
    <property type="project" value="TreeGrafter"/>
</dbReference>
<dbReference type="CDD" id="cd03255">
    <property type="entry name" value="ABC_MJ0796_LolCDE_FtsE"/>
    <property type="match status" value="1"/>
</dbReference>
<protein>
    <submittedName>
        <fullName evidence="6">Macrolide export ATP-binding/permease protein MacB</fullName>
        <ecNumber evidence="6">3.6.3.-</ecNumber>
    </submittedName>
</protein>
<dbReference type="PROSITE" id="PS00211">
    <property type="entry name" value="ABC_TRANSPORTER_1"/>
    <property type="match status" value="1"/>
</dbReference>
<evidence type="ECO:0000259" key="5">
    <source>
        <dbReference type="PROSITE" id="PS50893"/>
    </source>
</evidence>
<keyword evidence="7" id="KW-1185">Reference proteome</keyword>
<evidence type="ECO:0000256" key="1">
    <source>
        <dbReference type="ARBA" id="ARBA00022448"/>
    </source>
</evidence>
<dbReference type="Proteomes" id="UP000237968">
    <property type="component" value="Unassembled WGS sequence"/>
</dbReference>
<dbReference type="GO" id="GO:0098796">
    <property type="term" value="C:membrane protein complex"/>
    <property type="evidence" value="ECO:0007669"/>
    <property type="project" value="UniProtKB-ARBA"/>
</dbReference>
<accession>A0A2S9XCN9</accession>
<dbReference type="InterPro" id="IPR015854">
    <property type="entry name" value="ABC_transpr_LolD-like"/>
</dbReference>
<dbReference type="InterPro" id="IPR017871">
    <property type="entry name" value="ABC_transporter-like_CS"/>
</dbReference>
<feature type="domain" description="ABC transporter" evidence="5">
    <location>
        <begin position="7"/>
        <end position="234"/>
    </location>
</feature>
<evidence type="ECO:0000256" key="3">
    <source>
        <dbReference type="ARBA" id="ARBA00022840"/>
    </source>
</evidence>
<comment type="caution">
    <text evidence="6">The sequence shown here is derived from an EMBL/GenBank/DDBJ whole genome shotgun (WGS) entry which is preliminary data.</text>
</comment>
<dbReference type="GO" id="GO:0005886">
    <property type="term" value="C:plasma membrane"/>
    <property type="evidence" value="ECO:0007669"/>
    <property type="project" value="TreeGrafter"/>
</dbReference>
<dbReference type="GO" id="GO:0005524">
    <property type="term" value="F:ATP binding"/>
    <property type="evidence" value="ECO:0007669"/>
    <property type="project" value="UniProtKB-KW"/>
</dbReference>
<sequence length="234" mass="24941">MSSDPIIEAIDLHRHYKMGGETIAALDGVSFCVREAEFVAIVGKSGSGKTTLMNLLGCLDQPTRGQYRLGGEDVAGLADDALSELRNRHIGFIFQSFQLLSRVSALANVALPLVYRGVPRTRRNQIAAEALARVGLGDRVKHRPNELSGGQRQRVAIARALVGSPSLLLADEPTGNLDSATERDIMALFDELHAAGNTIVIVTHEPSTAAQCPRAIRLADGCIVGDGPGHEVMA</sequence>
<reference evidence="6 7" key="1">
    <citation type="submission" date="2018-03" db="EMBL/GenBank/DDBJ databases">
        <title>Draft Genome Sequences of the Obligatory Marine Myxobacteria Enhygromyxa salina SWB005.</title>
        <authorList>
            <person name="Poehlein A."/>
            <person name="Moghaddam J.A."/>
            <person name="Harms H."/>
            <person name="Alanjari M."/>
            <person name="Koenig G.M."/>
            <person name="Daniel R."/>
            <person name="Schaeberle T.F."/>
        </authorList>
    </citation>
    <scope>NUCLEOTIDE SEQUENCE [LARGE SCALE GENOMIC DNA]</scope>
    <source>
        <strain evidence="6 7">SWB005</strain>
    </source>
</reference>
<evidence type="ECO:0000256" key="2">
    <source>
        <dbReference type="ARBA" id="ARBA00022741"/>
    </source>
</evidence>
<keyword evidence="2" id="KW-0547">Nucleotide-binding</keyword>
<organism evidence="6 7">
    <name type="scientific">Enhygromyxa salina</name>
    <dbReference type="NCBI Taxonomy" id="215803"/>
    <lineage>
        <taxon>Bacteria</taxon>
        <taxon>Pseudomonadati</taxon>
        <taxon>Myxococcota</taxon>
        <taxon>Polyangia</taxon>
        <taxon>Nannocystales</taxon>
        <taxon>Nannocystaceae</taxon>
        <taxon>Enhygromyxa</taxon>
    </lineage>
</organism>
<dbReference type="PANTHER" id="PTHR24220">
    <property type="entry name" value="IMPORT ATP-BINDING PROTEIN"/>
    <property type="match status" value="1"/>
</dbReference>
<dbReference type="SUPFAM" id="SSF52540">
    <property type="entry name" value="P-loop containing nucleoside triphosphate hydrolases"/>
    <property type="match status" value="1"/>
</dbReference>
<dbReference type="SMART" id="SM00382">
    <property type="entry name" value="AAA"/>
    <property type="match status" value="1"/>
</dbReference>
<dbReference type="InterPro" id="IPR027417">
    <property type="entry name" value="P-loop_NTPase"/>
</dbReference>
<dbReference type="GO" id="GO:0016887">
    <property type="term" value="F:ATP hydrolysis activity"/>
    <property type="evidence" value="ECO:0007669"/>
    <property type="project" value="InterPro"/>
</dbReference>
<dbReference type="Gene3D" id="3.40.50.300">
    <property type="entry name" value="P-loop containing nucleotide triphosphate hydrolases"/>
    <property type="match status" value="1"/>
</dbReference>
<keyword evidence="6" id="KW-0378">Hydrolase</keyword>
<dbReference type="RefSeq" id="WP_106395499.1">
    <property type="nucleotide sequence ID" value="NZ_PVNK01000276.1"/>
</dbReference>
<dbReference type="EC" id="3.6.3.-" evidence="6"/>
<keyword evidence="3 6" id="KW-0067">ATP-binding</keyword>
<gene>
    <name evidence="6" type="primary">macB_4</name>
    <name evidence="6" type="ORF">ENSA5_63260</name>
</gene>
<proteinExistence type="inferred from homology"/>
<evidence type="ECO:0000313" key="6">
    <source>
        <dbReference type="EMBL" id="PRP90619.1"/>
    </source>
</evidence>
<dbReference type="AlphaFoldDB" id="A0A2S9XCN9"/>
<keyword evidence="1" id="KW-0813">Transport</keyword>
<dbReference type="Pfam" id="PF00005">
    <property type="entry name" value="ABC_tran"/>
    <property type="match status" value="1"/>
</dbReference>
<dbReference type="InterPro" id="IPR003439">
    <property type="entry name" value="ABC_transporter-like_ATP-bd"/>
</dbReference>
<dbReference type="EMBL" id="PVNK01000276">
    <property type="protein sequence ID" value="PRP90619.1"/>
    <property type="molecule type" value="Genomic_DNA"/>
</dbReference>